<accession>A0A6S7LU59</accession>
<organism evidence="1 2">
    <name type="scientific">Paramuricea clavata</name>
    <name type="common">Red gorgonian</name>
    <name type="synonym">Violescent sea-whip</name>
    <dbReference type="NCBI Taxonomy" id="317549"/>
    <lineage>
        <taxon>Eukaryota</taxon>
        <taxon>Metazoa</taxon>
        <taxon>Cnidaria</taxon>
        <taxon>Anthozoa</taxon>
        <taxon>Octocorallia</taxon>
        <taxon>Malacalcyonacea</taxon>
        <taxon>Plexauridae</taxon>
        <taxon>Paramuricea</taxon>
    </lineage>
</organism>
<evidence type="ECO:0000313" key="2">
    <source>
        <dbReference type="Proteomes" id="UP001152795"/>
    </source>
</evidence>
<keyword evidence="2" id="KW-1185">Reference proteome</keyword>
<name>A0A6S7LU59_PARCT</name>
<protein>
    <submittedName>
        <fullName evidence="1">Uncharacterized protein</fullName>
    </submittedName>
</protein>
<sequence length="125" mass="14483">MGAFGMPISDQVDASAEEYHSVWLKSTQNKTIKTNVRNECREHLKEVRKRYVKDLLNRQNVNAVDIGYKEIKGEEIDKLSLKIWVREKKPESELPPNEILPKKIEGCDVDVIENEAIFLDEKAEE</sequence>
<proteinExistence type="predicted"/>
<reference evidence="1" key="1">
    <citation type="submission" date="2020-04" db="EMBL/GenBank/DDBJ databases">
        <authorList>
            <person name="Alioto T."/>
            <person name="Alioto T."/>
            <person name="Gomez Garrido J."/>
        </authorList>
    </citation>
    <scope>NUCLEOTIDE SEQUENCE</scope>
    <source>
        <strain evidence="1">A484AB</strain>
    </source>
</reference>
<evidence type="ECO:0000313" key="1">
    <source>
        <dbReference type="EMBL" id="CAB4044782.1"/>
    </source>
</evidence>
<dbReference type="AlphaFoldDB" id="A0A6S7LU59"/>
<comment type="caution">
    <text evidence="1">The sequence shown here is derived from an EMBL/GenBank/DDBJ whole genome shotgun (WGS) entry which is preliminary data.</text>
</comment>
<dbReference type="EMBL" id="CACRXK020036195">
    <property type="protein sequence ID" value="CAB4044782.1"/>
    <property type="molecule type" value="Genomic_DNA"/>
</dbReference>
<gene>
    <name evidence="1" type="ORF">PACLA_8A049045</name>
</gene>
<feature type="non-terminal residue" evidence="1">
    <location>
        <position position="125"/>
    </location>
</feature>
<dbReference type="Proteomes" id="UP001152795">
    <property type="component" value="Unassembled WGS sequence"/>
</dbReference>